<dbReference type="EMBL" id="WNWW01000447">
    <property type="protein sequence ID" value="KAF3424750.1"/>
    <property type="molecule type" value="Genomic_DNA"/>
</dbReference>
<evidence type="ECO:0000313" key="2">
    <source>
        <dbReference type="Proteomes" id="UP000655588"/>
    </source>
</evidence>
<dbReference type="AlphaFoldDB" id="A0A833VTT0"/>
<keyword evidence="2" id="KW-1185">Reference proteome</keyword>
<organism evidence="1 2">
    <name type="scientific">Frieseomelitta varia</name>
    <dbReference type="NCBI Taxonomy" id="561572"/>
    <lineage>
        <taxon>Eukaryota</taxon>
        <taxon>Metazoa</taxon>
        <taxon>Ecdysozoa</taxon>
        <taxon>Arthropoda</taxon>
        <taxon>Hexapoda</taxon>
        <taxon>Insecta</taxon>
        <taxon>Pterygota</taxon>
        <taxon>Neoptera</taxon>
        <taxon>Endopterygota</taxon>
        <taxon>Hymenoptera</taxon>
        <taxon>Apocrita</taxon>
        <taxon>Aculeata</taxon>
        <taxon>Apoidea</taxon>
        <taxon>Anthophila</taxon>
        <taxon>Apidae</taxon>
        <taxon>Frieseomelitta</taxon>
    </lineage>
</organism>
<reference evidence="1" key="1">
    <citation type="submission" date="2019-11" db="EMBL/GenBank/DDBJ databases">
        <title>The nuclear and mitochondrial genomes of Frieseomelitta varia - a highly eusocial stingless bee (Meliponini) with a permanently sterile worker caste.</title>
        <authorList>
            <person name="Freitas F.C.P."/>
            <person name="Lourenco A.P."/>
            <person name="Nunes F.M.F."/>
            <person name="Paschoal A.R."/>
            <person name="Abreu F.C.P."/>
            <person name="Barbin F.O."/>
            <person name="Bataglia L."/>
            <person name="Cardoso-Junior C.A.M."/>
            <person name="Cervoni M.S."/>
            <person name="Silva S.R."/>
            <person name="Dalarmi F."/>
            <person name="Del Lama M.A."/>
            <person name="Depintor T.S."/>
            <person name="Ferreira K.M."/>
            <person name="Goria P.S."/>
            <person name="Jaskot M.C."/>
            <person name="Lago D.C."/>
            <person name="Luna-Lucena D."/>
            <person name="Moda L.M."/>
            <person name="Nascimento L."/>
            <person name="Pedrino M."/>
            <person name="Rabico F.O."/>
            <person name="Sanches F.C."/>
            <person name="Santos D.E."/>
            <person name="Santos C.G."/>
            <person name="Vieira J."/>
            <person name="Lopes T.F."/>
            <person name="Barchuk A.R."/>
            <person name="Hartfelder K."/>
            <person name="Simoes Z.L.P."/>
            <person name="Bitondi M.M.G."/>
            <person name="Pinheiro D.G."/>
        </authorList>
    </citation>
    <scope>NUCLEOTIDE SEQUENCE</scope>
    <source>
        <strain evidence="1">USP_RPSP 00005682</strain>
        <tissue evidence="1">Whole individual</tissue>
    </source>
</reference>
<evidence type="ECO:0000313" key="1">
    <source>
        <dbReference type="EMBL" id="KAF3424750.1"/>
    </source>
</evidence>
<name>A0A833VTT0_9HYME</name>
<dbReference type="Proteomes" id="UP000655588">
    <property type="component" value="Unassembled WGS sequence"/>
</dbReference>
<sequence length="66" mass="7582">MRRGPREEAAMKSNVLMARSSGNNYDCSHDHSHHAHHGDHTVIGNVTAKVPRLSFKESRSIRERYR</sequence>
<protein>
    <submittedName>
        <fullName evidence="1">Uncharacterized protein</fullName>
    </submittedName>
</protein>
<proteinExistence type="predicted"/>
<gene>
    <name evidence="1" type="ORF">E2986_10821</name>
</gene>
<comment type="caution">
    <text evidence="1">The sequence shown here is derived from an EMBL/GenBank/DDBJ whole genome shotgun (WGS) entry which is preliminary data.</text>
</comment>
<accession>A0A833VTT0</accession>